<protein>
    <submittedName>
        <fullName evidence="1">Uncharacterized protein</fullName>
    </submittedName>
</protein>
<comment type="caution">
    <text evidence="1">The sequence shown here is derived from an EMBL/GenBank/DDBJ whole genome shotgun (WGS) entry which is preliminary data.</text>
</comment>
<dbReference type="Proteomes" id="UP000028027">
    <property type="component" value="Unassembled WGS sequence"/>
</dbReference>
<accession>A0A081S433</accession>
<name>A0A081S433_9ARCH</name>
<reference evidence="1 2" key="1">
    <citation type="submission" date="2014-06" db="EMBL/GenBank/DDBJ databases">
        <authorList>
            <person name="Ngugi D.K."/>
            <person name="Blom J."/>
            <person name="Alam I."/>
            <person name="Rashid M."/>
            <person name="Ba Alawi W."/>
            <person name="Zhang G."/>
            <person name="Hikmawan T."/>
            <person name="Guan Y."/>
            <person name="Antunes A."/>
            <person name="Siam R."/>
            <person name="Eldorry H."/>
            <person name="Bajic V."/>
            <person name="Stingl U."/>
        </authorList>
    </citation>
    <scope>NUCLEOTIDE SEQUENCE [LARGE SCALE GENOMIC DNA]</scope>
    <source>
        <strain evidence="1">SCGC AAA799-E16</strain>
    </source>
</reference>
<keyword evidence="2" id="KW-1185">Reference proteome</keyword>
<proteinExistence type="predicted"/>
<dbReference type="EMBL" id="JNVL01000033">
    <property type="protein sequence ID" value="KER05686.1"/>
    <property type="molecule type" value="Genomic_DNA"/>
</dbReference>
<gene>
    <name evidence="1" type="ORF">AAA799E16_01652</name>
</gene>
<sequence length="117" mass="13509">MNNINIGYEKEESSLVCDNCKFEMGFLLIFWDPTKPECYSCEESSNPESSFFCMSCSIQKRIFESQIYSCHSCDRQLGVAINDTDATDYVCQTCNHDFVNDRTEVYFLCPNCRLKIG</sequence>
<organism evidence="1 2">
    <name type="scientific">Marine Group I thaumarchaeote SCGC AAA799-E16</name>
    <dbReference type="NCBI Taxonomy" id="1502292"/>
    <lineage>
        <taxon>Archaea</taxon>
        <taxon>Nitrososphaerota</taxon>
        <taxon>Marine Group I</taxon>
    </lineage>
</organism>
<evidence type="ECO:0000313" key="1">
    <source>
        <dbReference type="EMBL" id="KER05686.1"/>
    </source>
</evidence>
<evidence type="ECO:0000313" key="2">
    <source>
        <dbReference type="Proteomes" id="UP000028027"/>
    </source>
</evidence>
<dbReference type="AlphaFoldDB" id="A0A081S433"/>